<name>A0A840NBR4_9PSEU</name>
<evidence type="ECO:0000313" key="2">
    <source>
        <dbReference type="EMBL" id="MBB5069044.1"/>
    </source>
</evidence>
<dbReference type="InterPro" id="IPR001962">
    <property type="entry name" value="Asn_synthase"/>
</dbReference>
<reference evidence="2 3" key="1">
    <citation type="submission" date="2020-08" db="EMBL/GenBank/DDBJ databases">
        <title>Sequencing the genomes of 1000 actinobacteria strains.</title>
        <authorList>
            <person name="Klenk H.-P."/>
        </authorList>
    </citation>
    <scope>NUCLEOTIDE SEQUENCE [LARGE SCALE GENOMIC DNA]</scope>
    <source>
        <strain evidence="2 3">DSM 45582</strain>
    </source>
</reference>
<dbReference type="InterPro" id="IPR014729">
    <property type="entry name" value="Rossmann-like_a/b/a_fold"/>
</dbReference>
<keyword evidence="3" id="KW-1185">Reference proteome</keyword>
<organism evidence="2 3">
    <name type="scientific">Saccharopolyspora gloriosae</name>
    <dbReference type="NCBI Taxonomy" id="455344"/>
    <lineage>
        <taxon>Bacteria</taxon>
        <taxon>Bacillati</taxon>
        <taxon>Actinomycetota</taxon>
        <taxon>Actinomycetes</taxon>
        <taxon>Pseudonocardiales</taxon>
        <taxon>Pseudonocardiaceae</taxon>
        <taxon>Saccharopolyspora</taxon>
    </lineage>
</organism>
<evidence type="ECO:0000259" key="1">
    <source>
        <dbReference type="Pfam" id="PF00733"/>
    </source>
</evidence>
<dbReference type="AlphaFoldDB" id="A0A840NBR4"/>
<dbReference type="Gene3D" id="3.40.50.620">
    <property type="entry name" value="HUPs"/>
    <property type="match status" value="1"/>
</dbReference>
<sequence>MNRFNRAGEWLVVLPDHPSSAPIADELGGAHRVDHPSGRPWLVGDWGAADLRVGVAGHTKVAALGSCAADPEVLSRIADRTRSVADLDGTAFEQAGCYHLLASVRGVVRAQGTLSGLRRLVHARVGGITVAATRADVLGAITGADVDPRRLLLRLLLSEVALHTVNTPLWQGLHAVDEDGCLVLDEQGRAQVHRRWSPPPDDVPLRDAAARLRVALDHAVRARVDSGLTVSSDLSGGLDSTTLCFLAAQGGRPLTTLTTLATDVGDDDPHWADLAAEALPGVRRLQFAFADLPTPYDDLLRAGPAGEEPFPGIEDRTMYRALAAHLGDTGTELHLTGDGGDEVLPGGSSGVFDFMHTRPWTAFSQLRGYRALEHWTWADIARMAWEQRRTYPAWLADRARRVIASPLDDEGASALLQLPPWATRDAVEAVRELLVEEADAAGRHDVGWTEHHTMWGIRLCANLVRGTVPVYAAEGIRLSSPYLDDAVIAACVAARPYERRSPWRYKPLLTEAMRGIVPDRSLRRVTKAEGSNLEHAGIRRNVAALTELCEDSRLAGLGLIDESRLRAVCTGFQLRLFTPYAMSMTFSCERWLRDLDERTAPRVLAERTEVTS</sequence>
<dbReference type="GO" id="GO:0004066">
    <property type="term" value="F:asparagine synthase (glutamine-hydrolyzing) activity"/>
    <property type="evidence" value="ECO:0007669"/>
    <property type="project" value="UniProtKB-EC"/>
</dbReference>
<dbReference type="RefSeq" id="WP_184478787.1">
    <property type="nucleotide sequence ID" value="NZ_JACHIV010000001.1"/>
</dbReference>
<keyword evidence="2" id="KW-0436">Ligase</keyword>
<feature type="domain" description="Asparagine synthetase" evidence="1">
    <location>
        <begin position="212"/>
        <end position="592"/>
    </location>
</feature>
<evidence type="ECO:0000313" key="3">
    <source>
        <dbReference type="Proteomes" id="UP000580474"/>
    </source>
</evidence>
<dbReference type="EMBL" id="JACHIV010000001">
    <property type="protein sequence ID" value="MBB5069044.1"/>
    <property type="molecule type" value="Genomic_DNA"/>
</dbReference>
<dbReference type="EC" id="6.3.5.4" evidence="2"/>
<gene>
    <name evidence="2" type="ORF">BJ969_002132</name>
</gene>
<dbReference type="SUPFAM" id="SSF52402">
    <property type="entry name" value="Adenine nucleotide alpha hydrolases-like"/>
    <property type="match status" value="1"/>
</dbReference>
<accession>A0A840NBR4</accession>
<dbReference type="Proteomes" id="UP000580474">
    <property type="component" value="Unassembled WGS sequence"/>
</dbReference>
<protein>
    <submittedName>
        <fullName evidence="2">Asparagine synthase (Glutamine-hydrolyzing)</fullName>
        <ecNumber evidence="2">6.3.5.4</ecNumber>
    </submittedName>
</protein>
<dbReference type="GO" id="GO:0006529">
    <property type="term" value="P:asparagine biosynthetic process"/>
    <property type="evidence" value="ECO:0007669"/>
    <property type="project" value="InterPro"/>
</dbReference>
<proteinExistence type="predicted"/>
<comment type="caution">
    <text evidence="2">The sequence shown here is derived from an EMBL/GenBank/DDBJ whole genome shotgun (WGS) entry which is preliminary data.</text>
</comment>
<dbReference type="Pfam" id="PF00733">
    <property type="entry name" value="Asn_synthase"/>
    <property type="match status" value="1"/>
</dbReference>